<dbReference type="SUPFAM" id="SSF53901">
    <property type="entry name" value="Thiolase-like"/>
    <property type="match status" value="1"/>
</dbReference>
<evidence type="ECO:0000313" key="3">
    <source>
        <dbReference type="Proteomes" id="UP000321055"/>
    </source>
</evidence>
<name>A0A5C7VPX8_9PROT</name>
<accession>A0A5C7VPX8</accession>
<evidence type="ECO:0000313" key="2">
    <source>
        <dbReference type="EMBL" id="TXI26268.1"/>
    </source>
</evidence>
<dbReference type="InterPro" id="IPR016039">
    <property type="entry name" value="Thiolase-like"/>
</dbReference>
<gene>
    <name evidence="2" type="ORF">E6Q60_12940</name>
</gene>
<dbReference type="GO" id="GO:0016746">
    <property type="term" value="F:acyltransferase activity"/>
    <property type="evidence" value="ECO:0007669"/>
    <property type="project" value="InterPro"/>
</dbReference>
<reference evidence="2 3" key="1">
    <citation type="submission" date="2018-09" db="EMBL/GenBank/DDBJ databases">
        <title>Metagenome Assembled Genomes from an Advanced Water Purification Facility.</title>
        <authorList>
            <person name="Stamps B.W."/>
            <person name="Spear J.R."/>
        </authorList>
    </citation>
    <scope>NUCLEOTIDE SEQUENCE [LARGE SCALE GENOMIC DNA]</scope>
    <source>
        <strain evidence="2">Bin_54_1</strain>
    </source>
</reference>
<proteinExistence type="predicted"/>
<dbReference type="Pfam" id="PF13723">
    <property type="entry name" value="Ketoacyl-synt_2"/>
    <property type="match status" value="1"/>
</dbReference>
<dbReference type="InterPro" id="IPR014030">
    <property type="entry name" value="Ketoacyl_synth_N"/>
</dbReference>
<sequence length="281" mass="30695">MKGGADFSEDRLQCHVLSIGLLGPGLPDWNVAQSILAGEQKYQRADFEIPAVTCLPPTERRRVGKMVRLALTVGNAAVKAATIDAHQLATVFTSSSGDGDNCDAIFTTLAHTEKNERFISPTRFHNSVHNAPAGYWSIANQCALPSTSLCAYDASFAVGLMEACSQALWTGEPILLISSDVMYPYPLSDVRPMGSNFAVAMVLNAAANDAALAKLTLRYATELETRMEMREFDELRLSNPSARCLPLLQVIARKALHSYRAVPRQIHLEYVEPLTLEVVVD</sequence>
<organism evidence="2 3">
    <name type="scientific">Nitrosomonas oligotropha</name>
    <dbReference type="NCBI Taxonomy" id="42354"/>
    <lineage>
        <taxon>Bacteria</taxon>
        <taxon>Pseudomonadati</taxon>
        <taxon>Pseudomonadota</taxon>
        <taxon>Betaproteobacteria</taxon>
        <taxon>Nitrosomonadales</taxon>
        <taxon>Nitrosomonadaceae</taxon>
        <taxon>Nitrosomonas</taxon>
    </lineage>
</organism>
<dbReference type="EMBL" id="SSFX01000106">
    <property type="protein sequence ID" value="TXI26268.1"/>
    <property type="molecule type" value="Genomic_DNA"/>
</dbReference>
<comment type="caution">
    <text evidence="2">The sequence shown here is derived from an EMBL/GenBank/DDBJ whole genome shotgun (WGS) entry which is preliminary data.</text>
</comment>
<dbReference type="Gene3D" id="3.40.47.10">
    <property type="match status" value="1"/>
</dbReference>
<dbReference type="AlphaFoldDB" id="A0A5C7VPX8"/>
<dbReference type="Proteomes" id="UP000321055">
    <property type="component" value="Unassembled WGS sequence"/>
</dbReference>
<protein>
    <submittedName>
        <fullName evidence="2">3-oxoacyl-ACP synthase</fullName>
    </submittedName>
</protein>
<feature type="domain" description="Beta-ketoacyl synthase-like N-terminal" evidence="1">
    <location>
        <begin position="42"/>
        <end position="215"/>
    </location>
</feature>
<evidence type="ECO:0000259" key="1">
    <source>
        <dbReference type="Pfam" id="PF13723"/>
    </source>
</evidence>